<keyword evidence="3" id="KW-0819">tRNA processing</keyword>
<dbReference type="EMBL" id="HAAD01000162">
    <property type="protein sequence ID" value="CDG66394.1"/>
    <property type="molecule type" value="mRNA"/>
</dbReference>
<dbReference type="GO" id="GO:0005634">
    <property type="term" value="C:nucleus"/>
    <property type="evidence" value="ECO:0007669"/>
    <property type="project" value="UniProtKB-SubCell"/>
</dbReference>
<comment type="similarity">
    <text evidence="2 5">Belongs to the CGI121/TPRKB family.</text>
</comment>
<proteinExistence type="evidence at transcript level"/>
<evidence type="ECO:0000256" key="4">
    <source>
        <dbReference type="ARBA" id="ARBA00023242"/>
    </source>
</evidence>
<evidence type="ECO:0000256" key="2">
    <source>
        <dbReference type="ARBA" id="ARBA00005546"/>
    </source>
</evidence>
<evidence type="ECO:0000256" key="3">
    <source>
        <dbReference type="ARBA" id="ARBA00022694"/>
    </source>
</evidence>
<evidence type="ECO:0000256" key="1">
    <source>
        <dbReference type="ARBA" id="ARBA00004123"/>
    </source>
</evidence>
<sequence>MITELQQSYKVDLYPDYLIQVALCNNVTNTSYLREKCLKGEFNCAILSTALIPDIFPVLISCNKSVHCFTESSMKTRNIHTEIMLNLSSSNSIKDSLKLFGANDTDSKLLFVMVSKKEEQDKFCEILNEIKGNFVVVSELSNMCDYNSTKKHYKISDDELSASNFKNAISMRIASKDV</sequence>
<organism evidence="6">
    <name type="scientific">Hydra vulgaris</name>
    <name type="common">Hydra</name>
    <name type="synonym">Hydra attenuata</name>
    <dbReference type="NCBI Taxonomy" id="6087"/>
    <lineage>
        <taxon>Eukaryota</taxon>
        <taxon>Metazoa</taxon>
        <taxon>Cnidaria</taxon>
        <taxon>Hydrozoa</taxon>
        <taxon>Hydroidolina</taxon>
        <taxon>Anthoathecata</taxon>
        <taxon>Aplanulata</taxon>
        <taxon>Hydridae</taxon>
        <taxon>Hydra</taxon>
    </lineage>
</organism>
<evidence type="ECO:0000256" key="5">
    <source>
        <dbReference type="RuleBase" id="RU004398"/>
    </source>
</evidence>
<dbReference type="InterPro" id="IPR036504">
    <property type="entry name" value="CGI121/TPRKB_sf"/>
</dbReference>
<gene>
    <name evidence="6" type="primary">TPRKB</name>
</gene>
<reference evidence="6" key="1">
    <citation type="journal article" date="2013" name="Genome Biol. Evol.">
        <title>Punctuated emergences of genetic and phenotypic innovations in eumetazoan, bilaterian, euteleostome, and hominidae ancestors.</title>
        <authorList>
            <person name="Wenger Y."/>
            <person name="Galliot B."/>
        </authorList>
    </citation>
    <scope>NUCLEOTIDE SEQUENCE</scope>
    <source>
        <tissue evidence="6">Whole animals</tissue>
    </source>
</reference>
<accession>T2M2P7</accession>
<dbReference type="GO" id="GO:0002949">
    <property type="term" value="P:tRNA threonylcarbamoyladenosine modification"/>
    <property type="evidence" value="ECO:0007669"/>
    <property type="project" value="TreeGrafter"/>
</dbReference>
<dbReference type="KEGG" id="hmg:100210626"/>
<dbReference type="PANTHER" id="PTHR15840">
    <property type="entry name" value="CGI-121 FAMILY MEMBER"/>
    <property type="match status" value="1"/>
</dbReference>
<comment type="subcellular location">
    <subcellularLocation>
        <location evidence="1">Nucleus</location>
    </subcellularLocation>
</comment>
<dbReference type="Pfam" id="PF08617">
    <property type="entry name" value="CGI-121"/>
    <property type="match status" value="1"/>
</dbReference>
<evidence type="ECO:0000313" key="6">
    <source>
        <dbReference type="EMBL" id="CDG66394.1"/>
    </source>
</evidence>
<dbReference type="PANTHER" id="PTHR15840:SF10">
    <property type="entry name" value="EKC_KEOPS COMPLEX SUBUNIT TPRKB"/>
    <property type="match status" value="1"/>
</dbReference>
<dbReference type="GO" id="GO:0005829">
    <property type="term" value="C:cytosol"/>
    <property type="evidence" value="ECO:0007669"/>
    <property type="project" value="TreeGrafter"/>
</dbReference>
<name>T2M2P7_HYDVU</name>
<dbReference type="AlphaFoldDB" id="T2M2P7"/>
<dbReference type="GO" id="GO:0000408">
    <property type="term" value="C:EKC/KEOPS complex"/>
    <property type="evidence" value="ECO:0007669"/>
    <property type="project" value="TreeGrafter"/>
</dbReference>
<dbReference type="SUPFAM" id="SSF143870">
    <property type="entry name" value="PF0523-like"/>
    <property type="match status" value="1"/>
</dbReference>
<dbReference type="OrthoDB" id="329139at2759"/>
<dbReference type="InterPro" id="IPR013926">
    <property type="entry name" value="CGI121/TPRKB"/>
</dbReference>
<protein>
    <submittedName>
        <fullName evidence="6">TP53RK-binding protein</fullName>
    </submittedName>
</protein>
<dbReference type="Gene3D" id="3.30.2380.10">
    <property type="entry name" value="CGI121/TPRKB"/>
    <property type="match status" value="1"/>
</dbReference>
<dbReference type="OMA" id="IVCRMST"/>
<keyword evidence="4 5" id="KW-0539">Nucleus</keyword>